<dbReference type="PANTHER" id="PTHR43525">
    <property type="entry name" value="PROTEIN MALY"/>
    <property type="match status" value="1"/>
</dbReference>
<dbReference type="Gene3D" id="3.40.640.10">
    <property type="entry name" value="Type I PLP-dependent aspartate aminotransferase-like (Major domain)"/>
    <property type="match status" value="1"/>
</dbReference>
<evidence type="ECO:0000313" key="7">
    <source>
        <dbReference type="EMBL" id="MBO8415134.1"/>
    </source>
</evidence>
<dbReference type="NCBIfam" id="TIGR04350">
    <property type="entry name" value="C_S_lyase_PatB"/>
    <property type="match status" value="1"/>
</dbReference>
<accession>A0A9D9GSS4</accession>
<evidence type="ECO:0000256" key="3">
    <source>
        <dbReference type="ARBA" id="ARBA00022898"/>
    </source>
</evidence>
<comment type="cofactor">
    <cofactor evidence="1">
        <name>pyridoxal 5'-phosphate</name>
        <dbReference type="ChEBI" id="CHEBI:597326"/>
    </cofactor>
</comment>
<proteinExistence type="inferred from homology"/>
<keyword evidence="4 7" id="KW-0456">Lyase</keyword>
<evidence type="ECO:0000256" key="1">
    <source>
        <dbReference type="ARBA" id="ARBA00001933"/>
    </source>
</evidence>
<dbReference type="InterPro" id="IPR027619">
    <property type="entry name" value="C-S_lyase_PatB-like"/>
</dbReference>
<dbReference type="GO" id="GO:0047804">
    <property type="term" value="F:cysteine-S-conjugate beta-lyase activity"/>
    <property type="evidence" value="ECO:0007669"/>
    <property type="project" value="UniProtKB-EC"/>
</dbReference>
<dbReference type="SUPFAM" id="SSF53383">
    <property type="entry name" value="PLP-dependent transferases"/>
    <property type="match status" value="1"/>
</dbReference>
<dbReference type="InterPro" id="IPR015422">
    <property type="entry name" value="PyrdxlP-dep_Trfase_small"/>
</dbReference>
<evidence type="ECO:0000313" key="8">
    <source>
        <dbReference type="Proteomes" id="UP000823631"/>
    </source>
</evidence>
<comment type="similarity">
    <text evidence="5">Belongs to the class-II pyridoxal-phosphate-dependent aminotransferase family. MalY/PatB cystathionine beta-lyase subfamily.</text>
</comment>
<dbReference type="Proteomes" id="UP000823631">
    <property type="component" value="Unassembled WGS sequence"/>
</dbReference>
<gene>
    <name evidence="7" type="ORF">IAB19_01980</name>
</gene>
<evidence type="ECO:0000256" key="2">
    <source>
        <dbReference type="ARBA" id="ARBA00012224"/>
    </source>
</evidence>
<organism evidence="7 8">
    <name type="scientific">Candidatus Avisuccinivibrio stercorigallinarum</name>
    <dbReference type="NCBI Taxonomy" id="2840704"/>
    <lineage>
        <taxon>Bacteria</taxon>
        <taxon>Pseudomonadati</taxon>
        <taxon>Pseudomonadota</taxon>
        <taxon>Gammaproteobacteria</taxon>
        <taxon>Aeromonadales</taxon>
        <taxon>Succinivibrionaceae</taxon>
        <taxon>Succinivibrionaceae incertae sedis</taxon>
        <taxon>Candidatus Avisuccinivibrio</taxon>
    </lineage>
</organism>
<evidence type="ECO:0000256" key="5">
    <source>
        <dbReference type="ARBA" id="ARBA00037974"/>
    </source>
</evidence>
<dbReference type="InterPro" id="IPR051798">
    <property type="entry name" value="Class-II_PLP-Dep_Aminotrans"/>
</dbReference>
<dbReference type="InterPro" id="IPR015424">
    <property type="entry name" value="PyrdxlP-dep_Trfase"/>
</dbReference>
<evidence type="ECO:0000259" key="6">
    <source>
        <dbReference type="Pfam" id="PF00155"/>
    </source>
</evidence>
<dbReference type="Pfam" id="PF00155">
    <property type="entry name" value="Aminotran_1_2"/>
    <property type="match status" value="1"/>
</dbReference>
<reference evidence="7" key="1">
    <citation type="submission" date="2020-10" db="EMBL/GenBank/DDBJ databases">
        <authorList>
            <person name="Gilroy R."/>
        </authorList>
    </citation>
    <scope>NUCLEOTIDE SEQUENCE</scope>
    <source>
        <strain evidence="7">17213</strain>
    </source>
</reference>
<evidence type="ECO:0000256" key="4">
    <source>
        <dbReference type="ARBA" id="ARBA00023239"/>
    </source>
</evidence>
<dbReference type="CDD" id="cd00609">
    <property type="entry name" value="AAT_like"/>
    <property type="match status" value="1"/>
</dbReference>
<feature type="domain" description="Aminotransferase class I/classII large" evidence="6">
    <location>
        <begin position="30"/>
        <end position="369"/>
    </location>
</feature>
<keyword evidence="3" id="KW-0663">Pyridoxal phosphate</keyword>
<reference evidence="7" key="2">
    <citation type="journal article" date="2021" name="PeerJ">
        <title>Extensive microbial diversity within the chicken gut microbiome revealed by metagenomics and culture.</title>
        <authorList>
            <person name="Gilroy R."/>
            <person name="Ravi A."/>
            <person name="Getino M."/>
            <person name="Pursley I."/>
            <person name="Horton D.L."/>
            <person name="Alikhan N.F."/>
            <person name="Baker D."/>
            <person name="Gharbi K."/>
            <person name="Hall N."/>
            <person name="Watson M."/>
            <person name="Adriaenssens E.M."/>
            <person name="Foster-Nyarko E."/>
            <person name="Jarju S."/>
            <person name="Secka A."/>
            <person name="Antonio M."/>
            <person name="Oren A."/>
            <person name="Chaudhuri R.R."/>
            <person name="La Ragione R."/>
            <person name="Hildebrand F."/>
            <person name="Pallen M.J."/>
        </authorList>
    </citation>
    <scope>NUCLEOTIDE SEQUENCE</scope>
    <source>
        <strain evidence="7">17213</strain>
    </source>
</reference>
<dbReference type="GO" id="GO:0030170">
    <property type="term" value="F:pyridoxal phosphate binding"/>
    <property type="evidence" value="ECO:0007669"/>
    <property type="project" value="InterPro"/>
</dbReference>
<dbReference type="InterPro" id="IPR015421">
    <property type="entry name" value="PyrdxlP-dep_Trfase_major"/>
</dbReference>
<dbReference type="Gene3D" id="3.90.1150.10">
    <property type="entry name" value="Aspartate Aminotransferase, domain 1"/>
    <property type="match status" value="1"/>
</dbReference>
<sequence>MDFDRVIVRRGTDCAKWDTFDKIYGGTDLIHVGCADMDFQSPPEICEELKQAVEHGVFGYTDLSDKFYSGICSWYHSRHQIEVKPEEIIFTPRINIACGLCIEALTRPGDKVILNAPAYPPLCQAAEDNGRTVIETPLKASGDSFELDLEALEKEVDDKTHFMVLVNPHNPTTRCWTLTELQAVADFCVRHDLYLFCDEIHGDFVKQGCTFHSILECSGPIRERLIVASSPAKTFNVMGCLVAYLIIRNPKLKAAFYREIQRVGEHNPSLFANAVMRVAYQQCAWYVDEVNAYIDGNEAYIRQEFMRLFPKLEIKRREGTYLLWMDFNPVFESEKDMMAYFIDEARVEIYPGSHFGRAFSGYVRFNLAEARPLLEEIVRRMEAALKRGPAGLKA</sequence>
<dbReference type="PANTHER" id="PTHR43525:SF1">
    <property type="entry name" value="PROTEIN MALY"/>
    <property type="match status" value="1"/>
</dbReference>
<dbReference type="EMBL" id="JADINH010000030">
    <property type="protein sequence ID" value="MBO8415134.1"/>
    <property type="molecule type" value="Genomic_DNA"/>
</dbReference>
<dbReference type="AlphaFoldDB" id="A0A9D9GSS4"/>
<protein>
    <recommendedName>
        <fullName evidence="2">cysteine-S-conjugate beta-lyase</fullName>
        <ecNumber evidence="2">4.4.1.13</ecNumber>
    </recommendedName>
</protein>
<dbReference type="EC" id="4.4.1.13" evidence="2"/>
<name>A0A9D9GSS4_9GAMM</name>
<dbReference type="InterPro" id="IPR004839">
    <property type="entry name" value="Aminotransferase_I/II_large"/>
</dbReference>
<comment type="caution">
    <text evidence="7">The sequence shown here is derived from an EMBL/GenBank/DDBJ whole genome shotgun (WGS) entry which is preliminary data.</text>
</comment>